<sequence length="184" mass="19809">MASGNSSRSTTRDDTSDDSAATSHNESSHKENSSADDKQVEAPISVDVENVAPLSEGVARSLEAGITAASSDSPPKPAKMEANDARMLSTDVMERVSEQALPSSSKGPIFLHRNSAETCRGEALVSALSGAPIQRKPFVRVMIDARLPLALRRRTDHEWQIQRRPPEKGWVESGELDLLAASCE</sequence>
<protein>
    <submittedName>
        <fullName evidence="2">Uncharacterized protein</fullName>
    </submittedName>
</protein>
<feature type="compositionally biased region" description="Basic and acidic residues" evidence="1">
    <location>
        <begin position="26"/>
        <end position="40"/>
    </location>
</feature>
<reference evidence="2" key="1">
    <citation type="journal article" date="2020" name="Cell">
        <title>Large-Scale Comparative Analyses of Tick Genomes Elucidate Their Genetic Diversity and Vector Capacities.</title>
        <authorList>
            <consortium name="Tick Genome and Microbiome Consortium (TIGMIC)"/>
            <person name="Jia N."/>
            <person name="Wang J."/>
            <person name="Shi W."/>
            <person name="Du L."/>
            <person name="Sun Y."/>
            <person name="Zhan W."/>
            <person name="Jiang J.F."/>
            <person name="Wang Q."/>
            <person name="Zhang B."/>
            <person name="Ji P."/>
            <person name="Bell-Sakyi L."/>
            <person name="Cui X.M."/>
            <person name="Yuan T.T."/>
            <person name="Jiang B.G."/>
            <person name="Yang W.F."/>
            <person name="Lam T.T."/>
            <person name="Chang Q.C."/>
            <person name="Ding S.J."/>
            <person name="Wang X.J."/>
            <person name="Zhu J.G."/>
            <person name="Ruan X.D."/>
            <person name="Zhao L."/>
            <person name="Wei J.T."/>
            <person name="Ye R.Z."/>
            <person name="Que T.C."/>
            <person name="Du C.H."/>
            <person name="Zhou Y.H."/>
            <person name="Cheng J.X."/>
            <person name="Dai P.F."/>
            <person name="Guo W.B."/>
            <person name="Han X.H."/>
            <person name="Huang E.J."/>
            <person name="Li L.F."/>
            <person name="Wei W."/>
            <person name="Gao Y.C."/>
            <person name="Liu J.Z."/>
            <person name="Shao H.Z."/>
            <person name="Wang X."/>
            <person name="Wang C.C."/>
            <person name="Yang T.C."/>
            <person name="Huo Q.B."/>
            <person name="Li W."/>
            <person name="Chen H.Y."/>
            <person name="Chen S.E."/>
            <person name="Zhou L.G."/>
            <person name="Ni X.B."/>
            <person name="Tian J.H."/>
            <person name="Sheng Y."/>
            <person name="Liu T."/>
            <person name="Pan Y.S."/>
            <person name="Xia L.Y."/>
            <person name="Li J."/>
            <person name="Zhao F."/>
            <person name="Cao W.C."/>
        </authorList>
    </citation>
    <scope>NUCLEOTIDE SEQUENCE</scope>
    <source>
        <strain evidence="2">Rmic-2018</strain>
    </source>
</reference>
<evidence type="ECO:0000256" key="1">
    <source>
        <dbReference type="SAM" id="MobiDB-lite"/>
    </source>
</evidence>
<gene>
    <name evidence="2" type="ORF">HPB51_005980</name>
</gene>
<accession>A0A9J6DL18</accession>
<keyword evidence="3" id="KW-1185">Reference proteome</keyword>
<reference evidence="2" key="2">
    <citation type="submission" date="2021-09" db="EMBL/GenBank/DDBJ databases">
        <authorList>
            <person name="Jia N."/>
            <person name="Wang J."/>
            <person name="Shi W."/>
            <person name="Du L."/>
            <person name="Sun Y."/>
            <person name="Zhan W."/>
            <person name="Jiang J."/>
            <person name="Wang Q."/>
            <person name="Zhang B."/>
            <person name="Ji P."/>
            <person name="Sakyi L.B."/>
            <person name="Cui X."/>
            <person name="Yuan T."/>
            <person name="Jiang B."/>
            <person name="Yang W."/>
            <person name="Lam T.T.-Y."/>
            <person name="Chang Q."/>
            <person name="Ding S."/>
            <person name="Wang X."/>
            <person name="Zhu J."/>
            <person name="Ruan X."/>
            <person name="Zhao L."/>
            <person name="Wei J."/>
            <person name="Que T."/>
            <person name="Du C."/>
            <person name="Cheng J."/>
            <person name="Dai P."/>
            <person name="Han X."/>
            <person name="Huang E."/>
            <person name="Gao Y."/>
            <person name="Liu J."/>
            <person name="Shao H."/>
            <person name="Ye R."/>
            <person name="Li L."/>
            <person name="Wei W."/>
            <person name="Wang X."/>
            <person name="Wang C."/>
            <person name="Huo Q."/>
            <person name="Li W."/>
            <person name="Guo W."/>
            <person name="Chen H."/>
            <person name="Chen S."/>
            <person name="Zhou L."/>
            <person name="Zhou L."/>
            <person name="Ni X."/>
            <person name="Tian J."/>
            <person name="Zhou Y."/>
            <person name="Sheng Y."/>
            <person name="Liu T."/>
            <person name="Pan Y."/>
            <person name="Xia L."/>
            <person name="Li J."/>
            <person name="Zhao F."/>
            <person name="Cao W."/>
        </authorList>
    </citation>
    <scope>NUCLEOTIDE SEQUENCE</scope>
    <source>
        <strain evidence="2">Rmic-2018</strain>
        <tissue evidence="2">Larvae</tissue>
    </source>
</reference>
<evidence type="ECO:0000313" key="2">
    <source>
        <dbReference type="EMBL" id="KAH8022820.1"/>
    </source>
</evidence>
<organism evidence="2 3">
    <name type="scientific">Rhipicephalus microplus</name>
    <name type="common">Cattle tick</name>
    <name type="synonym">Boophilus microplus</name>
    <dbReference type="NCBI Taxonomy" id="6941"/>
    <lineage>
        <taxon>Eukaryota</taxon>
        <taxon>Metazoa</taxon>
        <taxon>Ecdysozoa</taxon>
        <taxon>Arthropoda</taxon>
        <taxon>Chelicerata</taxon>
        <taxon>Arachnida</taxon>
        <taxon>Acari</taxon>
        <taxon>Parasitiformes</taxon>
        <taxon>Ixodida</taxon>
        <taxon>Ixodoidea</taxon>
        <taxon>Ixodidae</taxon>
        <taxon>Rhipicephalinae</taxon>
        <taxon>Rhipicephalus</taxon>
        <taxon>Boophilus</taxon>
    </lineage>
</organism>
<feature type="region of interest" description="Disordered" evidence="1">
    <location>
        <begin position="1"/>
        <end position="51"/>
    </location>
</feature>
<comment type="caution">
    <text evidence="2">The sequence shown here is derived from an EMBL/GenBank/DDBJ whole genome shotgun (WGS) entry which is preliminary data.</text>
</comment>
<name>A0A9J6DL18_RHIMP</name>
<dbReference type="AlphaFoldDB" id="A0A9J6DL18"/>
<dbReference type="Proteomes" id="UP000821866">
    <property type="component" value="Chromosome 6"/>
</dbReference>
<evidence type="ECO:0000313" key="3">
    <source>
        <dbReference type="Proteomes" id="UP000821866"/>
    </source>
</evidence>
<proteinExistence type="predicted"/>
<dbReference type="EMBL" id="JABSTU010000008">
    <property type="protein sequence ID" value="KAH8022820.1"/>
    <property type="molecule type" value="Genomic_DNA"/>
</dbReference>